<evidence type="ECO:0000313" key="3">
    <source>
        <dbReference type="Proteomes" id="UP001295444"/>
    </source>
</evidence>
<gene>
    <name evidence="2" type="ORF">PECUL_23A054756</name>
</gene>
<proteinExistence type="predicted"/>
<feature type="region of interest" description="Disordered" evidence="1">
    <location>
        <begin position="21"/>
        <end position="78"/>
    </location>
</feature>
<feature type="region of interest" description="Disordered" evidence="1">
    <location>
        <begin position="97"/>
        <end position="142"/>
    </location>
</feature>
<protein>
    <submittedName>
        <fullName evidence="2">Uncharacterized protein</fullName>
    </submittedName>
</protein>
<keyword evidence="3" id="KW-1185">Reference proteome</keyword>
<dbReference type="EMBL" id="OW240912">
    <property type="protein sequence ID" value="CAH2221406.1"/>
    <property type="molecule type" value="Genomic_DNA"/>
</dbReference>
<sequence>MGPDQQVRRRIQPTVQREIEIQNRENNNYRASGNTGKWTQKKTINSNTERRKEIRQENKDKEGTPEIRRSEDLPRAGNNITIQAEIHNPSGEEFFFREEHKRNHIMVSPDDTKKNKKERTSPGGIEEAEEPETNRKRNKRNH</sequence>
<evidence type="ECO:0000313" key="2">
    <source>
        <dbReference type="EMBL" id="CAH2221406.1"/>
    </source>
</evidence>
<evidence type="ECO:0000256" key="1">
    <source>
        <dbReference type="SAM" id="MobiDB-lite"/>
    </source>
</evidence>
<reference evidence="2" key="1">
    <citation type="submission" date="2022-03" db="EMBL/GenBank/DDBJ databases">
        <authorList>
            <person name="Alioto T."/>
            <person name="Alioto T."/>
            <person name="Gomez Garrido J."/>
        </authorList>
    </citation>
    <scope>NUCLEOTIDE SEQUENCE</scope>
</reference>
<feature type="compositionally biased region" description="Polar residues" evidence="1">
    <location>
        <begin position="29"/>
        <end position="47"/>
    </location>
</feature>
<dbReference type="Proteomes" id="UP001295444">
    <property type="component" value="Chromosome 01"/>
</dbReference>
<feature type="compositionally biased region" description="Basic and acidic residues" evidence="1">
    <location>
        <begin position="48"/>
        <end position="74"/>
    </location>
</feature>
<accession>A0AAD1R0F5</accession>
<organism evidence="2 3">
    <name type="scientific">Pelobates cultripes</name>
    <name type="common">Western spadefoot toad</name>
    <dbReference type="NCBI Taxonomy" id="61616"/>
    <lineage>
        <taxon>Eukaryota</taxon>
        <taxon>Metazoa</taxon>
        <taxon>Chordata</taxon>
        <taxon>Craniata</taxon>
        <taxon>Vertebrata</taxon>
        <taxon>Euteleostomi</taxon>
        <taxon>Amphibia</taxon>
        <taxon>Batrachia</taxon>
        <taxon>Anura</taxon>
        <taxon>Pelobatoidea</taxon>
        <taxon>Pelobatidae</taxon>
        <taxon>Pelobates</taxon>
    </lineage>
</organism>
<name>A0AAD1R0F5_PELCU</name>
<dbReference type="AlphaFoldDB" id="A0AAD1R0F5"/>